<accession>A0A6J1X727</accession>
<dbReference type="KEGG" id="gmw:113520938"/>
<protein>
    <submittedName>
        <fullName evidence="3">Uncharacterized protein LOC113520938</fullName>
    </submittedName>
</protein>
<gene>
    <name evidence="3" type="primary">LOC113520938</name>
</gene>
<proteinExistence type="predicted"/>
<dbReference type="Proteomes" id="UP001652740">
    <property type="component" value="Unplaced"/>
</dbReference>
<dbReference type="RefSeq" id="XP_026762166.2">
    <property type="nucleotide sequence ID" value="XM_026906365.3"/>
</dbReference>
<feature type="region of interest" description="Disordered" evidence="1">
    <location>
        <begin position="128"/>
        <end position="201"/>
    </location>
</feature>
<organism evidence="2 3">
    <name type="scientific">Galleria mellonella</name>
    <name type="common">Greater wax moth</name>
    <dbReference type="NCBI Taxonomy" id="7137"/>
    <lineage>
        <taxon>Eukaryota</taxon>
        <taxon>Metazoa</taxon>
        <taxon>Ecdysozoa</taxon>
        <taxon>Arthropoda</taxon>
        <taxon>Hexapoda</taxon>
        <taxon>Insecta</taxon>
        <taxon>Pterygota</taxon>
        <taxon>Neoptera</taxon>
        <taxon>Endopterygota</taxon>
        <taxon>Lepidoptera</taxon>
        <taxon>Glossata</taxon>
        <taxon>Ditrysia</taxon>
        <taxon>Pyraloidea</taxon>
        <taxon>Pyralidae</taxon>
        <taxon>Galleriinae</taxon>
        <taxon>Galleria</taxon>
    </lineage>
</organism>
<sequence>MDTDYKSRKQVNYDQLKAMIDFLKEHQQLAKGLMRGRRGKLHTLKLWNLCAKKLNGYKGGTVKDGKGWSKYWCDWKYRVRRRALELKAVKDTNRPVPDITPLSNLEESILSIIGDTAVDDVVIKIDPLAQGDTEDDDPDNTENNDETSDNQFLVNEPVLTKKKKRRHSSSRDLSDLDECAGPSSPPERKARFSVRNGDKAEIDNDDEASEFLNLEREKLENSKKMCESIQTIASEITRLADIMSHIRDVLINNRISL</sequence>
<evidence type="ECO:0000313" key="2">
    <source>
        <dbReference type="Proteomes" id="UP001652740"/>
    </source>
</evidence>
<dbReference type="InParanoid" id="A0A6J1X727"/>
<evidence type="ECO:0000256" key="1">
    <source>
        <dbReference type="SAM" id="MobiDB-lite"/>
    </source>
</evidence>
<keyword evidence="2" id="KW-1185">Reference proteome</keyword>
<dbReference type="GeneID" id="113520938"/>
<name>A0A6J1X727_GALME</name>
<dbReference type="AlphaFoldDB" id="A0A6J1X727"/>
<reference evidence="3" key="1">
    <citation type="submission" date="2025-08" db="UniProtKB">
        <authorList>
            <consortium name="RefSeq"/>
        </authorList>
    </citation>
    <scope>IDENTIFICATION</scope>
    <source>
        <tissue evidence="3">Whole larvae</tissue>
    </source>
</reference>
<feature type="compositionally biased region" description="Basic and acidic residues" evidence="1">
    <location>
        <begin position="186"/>
        <end position="201"/>
    </location>
</feature>
<feature type="compositionally biased region" description="Acidic residues" evidence="1">
    <location>
        <begin position="132"/>
        <end position="148"/>
    </location>
</feature>
<evidence type="ECO:0000313" key="3">
    <source>
        <dbReference type="RefSeq" id="XP_026762166.2"/>
    </source>
</evidence>